<reference evidence="3" key="1">
    <citation type="submission" date="2021-01" db="EMBL/GenBank/DDBJ databases">
        <authorList>
            <person name="Corre E."/>
            <person name="Pelletier E."/>
            <person name="Niang G."/>
            <person name="Scheremetjew M."/>
            <person name="Finn R."/>
            <person name="Kale V."/>
            <person name="Holt S."/>
            <person name="Cochrane G."/>
            <person name="Meng A."/>
            <person name="Brown T."/>
            <person name="Cohen L."/>
        </authorList>
    </citation>
    <scope>NUCLEOTIDE SEQUENCE</scope>
    <source>
        <strain evidence="3">Pop2</strain>
    </source>
</reference>
<feature type="compositionally biased region" description="Low complexity" evidence="1">
    <location>
        <begin position="136"/>
        <end position="151"/>
    </location>
</feature>
<feature type="region of interest" description="Disordered" evidence="1">
    <location>
        <begin position="120"/>
        <end position="170"/>
    </location>
</feature>
<accession>A0A7S2E6H1</accession>
<evidence type="ECO:0000313" key="3">
    <source>
        <dbReference type="EMBL" id="CAD9317780.1"/>
    </source>
</evidence>
<feature type="compositionally biased region" description="Polar residues" evidence="1">
    <location>
        <begin position="202"/>
        <end position="216"/>
    </location>
</feature>
<feature type="compositionally biased region" description="Low complexity" evidence="1">
    <location>
        <begin position="31"/>
        <end position="42"/>
    </location>
</feature>
<feature type="region of interest" description="Disordered" evidence="1">
    <location>
        <begin position="198"/>
        <end position="224"/>
    </location>
</feature>
<organism evidence="3">
    <name type="scientific">Ditylum brightwellii</name>
    <dbReference type="NCBI Taxonomy" id="49249"/>
    <lineage>
        <taxon>Eukaryota</taxon>
        <taxon>Sar</taxon>
        <taxon>Stramenopiles</taxon>
        <taxon>Ochrophyta</taxon>
        <taxon>Bacillariophyta</taxon>
        <taxon>Mediophyceae</taxon>
        <taxon>Lithodesmiophycidae</taxon>
        <taxon>Lithodesmiales</taxon>
        <taxon>Lithodesmiaceae</taxon>
        <taxon>Ditylum</taxon>
    </lineage>
</organism>
<feature type="region of interest" description="Disordered" evidence="1">
    <location>
        <begin position="31"/>
        <end position="104"/>
    </location>
</feature>
<gene>
    <name evidence="3" type="ORF">DBRI1063_LOCUS4188</name>
</gene>
<name>A0A7S2E6H1_9STRA</name>
<evidence type="ECO:0000256" key="2">
    <source>
        <dbReference type="SAM" id="SignalP"/>
    </source>
</evidence>
<feature type="compositionally biased region" description="Polar residues" evidence="1">
    <location>
        <begin position="120"/>
        <end position="135"/>
    </location>
</feature>
<dbReference type="AlphaFoldDB" id="A0A7S2E6H1"/>
<evidence type="ECO:0000256" key="1">
    <source>
        <dbReference type="SAM" id="MobiDB-lite"/>
    </source>
</evidence>
<sequence length="224" mass="22567">MRSPPKMTTTIFATAFLLSSFTSLGVTAYTTTTPAASSGPPKSYSPFGRKPKAGAPQNAYMDAISRVAPTTSSHENTPVTPAVPAASSTPVTSGPPKSYSPFGQKFKASAPQNAYMASISGNSPVANSEGTTLGTPASPASPAAPVANGPPKSYSPFGQKHKASAPQNAYMASVSGVAPAASSYEAASAASSYEAAPAAPRTSFSSLPPKSYSPFSQKHKASAP</sequence>
<protein>
    <submittedName>
        <fullName evidence="3">Uncharacterized protein</fullName>
    </submittedName>
</protein>
<feature type="compositionally biased region" description="Polar residues" evidence="1">
    <location>
        <begin position="68"/>
        <end position="79"/>
    </location>
</feature>
<feature type="chain" id="PRO_5031309899" evidence="2">
    <location>
        <begin position="29"/>
        <end position="224"/>
    </location>
</feature>
<dbReference type="EMBL" id="HBGN01006529">
    <property type="protein sequence ID" value="CAD9317780.1"/>
    <property type="molecule type" value="Transcribed_RNA"/>
</dbReference>
<proteinExistence type="predicted"/>
<keyword evidence="2" id="KW-0732">Signal</keyword>
<feature type="signal peptide" evidence="2">
    <location>
        <begin position="1"/>
        <end position="28"/>
    </location>
</feature>